<reference evidence="2 3" key="1">
    <citation type="journal article" date="2023" name="G3 (Bethesda)">
        <title>A chromosome-level genome assembly of Zasmidium syzygii isolated from banana leaves.</title>
        <authorList>
            <person name="van Westerhoven A.C."/>
            <person name="Mehrabi R."/>
            <person name="Talebi R."/>
            <person name="Steentjes M.B.F."/>
            <person name="Corcolon B."/>
            <person name="Chong P.A."/>
            <person name="Kema G.H.J."/>
            <person name="Seidl M.F."/>
        </authorList>
    </citation>
    <scope>NUCLEOTIDE SEQUENCE [LARGE SCALE GENOMIC DNA]</scope>
    <source>
        <strain evidence="2 3">P124</strain>
    </source>
</reference>
<name>A0ABR0ELM0_ZASCE</name>
<gene>
    <name evidence="2" type="ORF">PRZ48_007492</name>
</gene>
<dbReference type="InterPro" id="IPR037238">
    <property type="entry name" value="YbiA-like_sf"/>
</dbReference>
<comment type="caution">
    <text evidence="2">The sequence shown here is derived from an EMBL/GenBank/DDBJ whole genome shotgun (WGS) entry which is preliminary data.</text>
</comment>
<proteinExistence type="predicted"/>
<dbReference type="SUPFAM" id="SSF53448">
    <property type="entry name" value="Nucleotide-diphospho-sugar transferases"/>
    <property type="match status" value="1"/>
</dbReference>
<dbReference type="SUPFAM" id="SSF143990">
    <property type="entry name" value="YbiA-like"/>
    <property type="match status" value="1"/>
</dbReference>
<organism evidence="2 3">
    <name type="scientific">Zasmidium cellare</name>
    <name type="common">Wine cellar mold</name>
    <name type="synonym">Racodium cellare</name>
    <dbReference type="NCBI Taxonomy" id="395010"/>
    <lineage>
        <taxon>Eukaryota</taxon>
        <taxon>Fungi</taxon>
        <taxon>Dikarya</taxon>
        <taxon>Ascomycota</taxon>
        <taxon>Pezizomycotina</taxon>
        <taxon>Dothideomycetes</taxon>
        <taxon>Dothideomycetidae</taxon>
        <taxon>Mycosphaerellales</taxon>
        <taxon>Mycosphaerellaceae</taxon>
        <taxon>Zasmidium</taxon>
    </lineage>
</organism>
<dbReference type="Proteomes" id="UP001305779">
    <property type="component" value="Unassembled WGS sequence"/>
</dbReference>
<feature type="domain" description="NADAR" evidence="1">
    <location>
        <begin position="415"/>
        <end position="589"/>
    </location>
</feature>
<protein>
    <recommendedName>
        <fullName evidence="1">NADAR domain-containing protein</fullName>
    </recommendedName>
</protein>
<dbReference type="CDD" id="cd15457">
    <property type="entry name" value="NADAR"/>
    <property type="match status" value="1"/>
</dbReference>
<evidence type="ECO:0000259" key="1">
    <source>
        <dbReference type="Pfam" id="PF08719"/>
    </source>
</evidence>
<dbReference type="Pfam" id="PF08719">
    <property type="entry name" value="NADAR"/>
    <property type="match status" value="1"/>
</dbReference>
<dbReference type="EMBL" id="JAXOVC010000005">
    <property type="protein sequence ID" value="KAK4501683.1"/>
    <property type="molecule type" value="Genomic_DNA"/>
</dbReference>
<dbReference type="InterPro" id="IPR029044">
    <property type="entry name" value="Nucleotide-diphossugar_trans"/>
</dbReference>
<dbReference type="InterPro" id="IPR012816">
    <property type="entry name" value="NADAR"/>
</dbReference>
<evidence type="ECO:0000313" key="2">
    <source>
        <dbReference type="EMBL" id="KAK4501683.1"/>
    </source>
</evidence>
<keyword evidence="3" id="KW-1185">Reference proteome</keyword>
<sequence>MGSIETPKFSIPAAYSSELKVVERKDTRSDEEILEALTQHVPVTSEKNVWAFWDKGVKKMPGWCQRNVIGWVRLNSNSSEPWTVRVVDADPNSPNYALKFADGSLLPQTFVDGDMQGPYVGPHSADFLRGALLYTHGGVFMDVGNILFRELDRIGWKELEDPASPYQICTPIMYGQVIANHFTMARKANAFIKRWHDLFVSFWQGRTDHKGIIANPLLEFATKLDFSDSQASDFHWDFKVDAQTVFEYISQVMAWVRLSMLEDAGDGFSCTDYWQNNVLVFSALQECWGAEATIGFNGEKCYRLLSTKIDSDPKSEDHQEAEKLVWRLLTKSSLQKITHGKHLTKDVHLGILWDQNEGKDVEPGTFAEFLRYGASRFEQTREGIVRMEAKKPAVTMKKGVFEPSEVEAGLREDDRLNGYLHPFYTTLFNTTTHRTHVFTSLAQYITYCHAMIIAQTTAEDLRSLEILDGEMIEEEIRNRKTLPKMVLQSGNPRASKDWVDTFMFLGLQQQVWESMRWAVTMKGVEAKFGRFEELRERLVGTGERELVFASAEDRIWGVGFTPAQAEVNRRDWGDNLLGKALMEVRKQLQNEEMKEYVHVDIMEVDEQSPR</sequence>
<evidence type="ECO:0000313" key="3">
    <source>
        <dbReference type="Proteomes" id="UP001305779"/>
    </source>
</evidence>
<accession>A0ABR0ELM0</accession>
<dbReference type="Gene3D" id="3.90.550.20">
    <property type="match status" value="1"/>
</dbReference>
<dbReference type="Gene3D" id="1.10.357.40">
    <property type="entry name" value="YbiA-like"/>
    <property type="match status" value="1"/>
</dbReference>